<dbReference type="GO" id="GO:0006355">
    <property type="term" value="P:regulation of DNA-templated transcription"/>
    <property type="evidence" value="ECO:0007669"/>
    <property type="project" value="TreeGrafter"/>
</dbReference>
<dbReference type="InterPro" id="IPR036427">
    <property type="entry name" value="Bromodomain-like_sf"/>
</dbReference>
<feature type="compositionally biased region" description="Basic and acidic residues" evidence="3">
    <location>
        <begin position="284"/>
        <end position="293"/>
    </location>
</feature>
<feature type="domain" description="Bromo" evidence="4">
    <location>
        <begin position="535"/>
        <end position="607"/>
    </location>
</feature>
<dbReference type="InterPro" id="IPR001487">
    <property type="entry name" value="Bromodomain"/>
</dbReference>
<feature type="compositionally biased region" description="Polar residues" evidence="3">
    <location>
        <begin position="103"/>
        <end position="117"/>
    </location>
</feature>
<dbReference type="PRINTS" id="PR00503">
    <property type="entry name" value="BROMODOMAIN"/>
</dbReference>
<feature type="compositionally biased region" description="Low complexity" evidence="3">
    <location>
        <begin position="729"/>
        <end position="739"/>
    </location>
</feature>
<dbReference type="Pfam" id="PF00439">
    <property type="entry name" value="Bromodomain"/>
    <property type="match status" value="2"/>
</dbReference>
<evidence type="ECO:0000256" key="3">
    <source>
        <dbReference type="SAM" id="MobiDB-lite"/>
    </source>
</evidence>
<dbReference type="Pfam" id="PF17035">
    <property type="entry name" value="BET"/>
    <property type="match status" value="1"/>
</dbReference>
<dbReference type="InterPro" id="IPR050935">
    <property type="entry name" value="Bromo_chromatin_reader"/>
</dbReference>
<accession>A0A1L7WK72</accession>
<name>A0A1L7WK72_9HELO</name>
<dbReference type="InterPro" id="IPR027353">
    <property type="entry name" value="NET_dom"/>
</dbReference>
<dbReference type="CDD" id="cd05499">
    <property type="entry name" value="Bromo_BDF1_2_II"/>
    <property type="match status" value="1"/>
</dbReference>
<organism evidence="5 6">
    <name type="scientific">Phialocephala subalpina</name>
    <dbReference type="NCBI Taxonomy" id="576137"/>
    <lineage>
        <taxon>Eukaryota</taxon>
        <taxon>Fungi</taxon>
        <taxon>Dikarya</taxon>
        <taxon>Ascomycota</taxon>
        <taxon>Pezizomycotina</taxon>
        <taxon>Leotiomycetes</taxon>
        <taxon>Helotiales</taxon>
        <taxon>Mollisiaceae</taxon>
        <taxon>Phialocephala</taxon>
        <taxon>Phialocephala fortinii species complex</taxon>
    </lineage>
</organism>
<dbReference type="Gene3D" id="1.20.920.10">
    <property type="entry name" value="Bromodomain-like"/>
    <property type="match status" value="2"/>
</dbReference>
<dbReference type="PANTHER" id="PTHR22880">
    <property type="entry name" value="FALZ-RELATED BROMODOMAIN-CONTAINING PROTEINS"/>
    <property type="match status" value="1"/>
</dbReference>
<dbReference type="GO" id="GO:0005634">
    <property type="term" value="C:nucleus"/>
    <property type="evidence" value="ECO:0007669"/>
    <property type="project" value="TreeGrafter"/>
</dbReference>
<feature type="compositionally biased region" description="Acidic residues" evidence="3">
    <location>
        <begin position="643"/>
        <end position="656"/>
    </location>
</feature>
<feature type="region of interest" description="Disordered" evidence="3">
    <location>
        <begin position="821"/>
        <end position="895"/>
    </location>
</feature>
<dbReference type="PANTHER" id="PTHR22880:SF225">
    <property type="entry name" value="BROMODOMAIN-CONTAINING PROTEIN BET-1-RELATED"/>
    <property type="match status" value="1"/>
</dbReference>
<dbReference type="Proteomes" id="UP000184330">
    <property type="component" value="Unassembled WGS sequence"/>
</dbReference>
<feature type="region of interest" description="Disordered" evidence="3">
    <location>
        <begin position="90"/>
        <end position="314"/>
    </location>
</feature>
<dbReference type="SUPFAM" id="SSF47370">
    <property type="entry name" value="Bromodomain"/>
    <property type="match status" value="2"/>
</dbReference>
<dbReference type="OrthoDB" id="784962at2759"/>
<feature type="compositionally biased region" description="Acidic residues" evidence="3">
    <location>
        <begin position="885"/>
        <end position="895"/>
    </location>
</feature>
<dbReference type="GO" id="GO:0006338">
    <property type="term" value="P:chromatin remodeling"/>
    <property type="evidence" value="ECO:0007669"/>
    <property type="project" value="TreeGrafter"/>
</dbReference>
<feature type="compositionally biased region" description="Basic residues" evidence="3">
    <location>
        <begin position="712"/>
        <end position="728"/>
    </location>
</feature>
<feature type="region of interest" description="Disordered" evidence="3">
    <location>
        <begin position="419"/>
        <end position="512"/>
    </location>
</feature>
<evidence type="ECO:0000256" key="2">
    <source>
        <dbReference type="PROSITE-ProRule" id="PRU00035"/>
    </source>
</evidence>
<dbReference type="STRING" id="576137.A0A1L7WK72"/>
<feature type="compositionally biased region" description="Basic and acidic residues" evidence="3">
    <location>
        <begin position="846"/>
        <end position="855"/>
    </location>
</feature>
<dbReference type="PROSITE" id="PS50014">
    <property type="entry name" value="BROMODOMAIN_2"/>
    <property type="match status" value="2"/>
</dbReference>
<feature type="compositionally biased region" description="Polar residues" evidence="3">
    <location>
        <begin position="856"/>
        <end position="871"/>
    </location>
</feature>
<dbReference type="Gene3D" id="1.20.1270.220">
    <property type="match status" value="1"/>
</dbReference>
<dbReference type="AlphaFoldDB" id="A0A1L7WK72"/>
<feature type="compositionally biased region" description="Basic and acidic residues" evidence="3">
    <location>
        <begin position="484"/>
        <end position="508"/>
    </location>
</feature>
<protein>
    <submittedName>
        <fullName evidence="5">Related to bromodomain protein BDF1</fullName>
    </submittedName>
</protein>
<evidence type="ECO:0000313" key="5">
    <source>
        <dbReference type="EMBL" id="CZR53179.1"/>
    </source>
</evidence>
<feature type="compositionally biased region" description="Low complexity" evidence="3">
    <location>
        <begin position="90"/>
        <end position="102"/>
    </location>
</feature>
<gene>
    <name evidence="5" type="ORF">PAC_03057</name>
</gene>
<feature type="compositionally biased region" description="Polar residues" evidence="3">
    <location>
        <begin position="188"/>
        <end position="204"/>
    </location>
</feature>
<feature type="compositionally biased region" description="Polar residues" evidence="3">
    <location>
        <begin position="125"/>
        <end position="136"/>
    </location>
</feature>
<dbReference type="CDD" id="cd04369">
    <property type="entry name" value="Bromodomain"/>
    <property type="match status" value="1"/>
</dbReference>
<feature type="region of interest" description="Disordered" evidence="3">
    <location>
        <begin position="16"/>
        <end position="69"/>
    </location>
</feature>
<feature type="region of interest" description="Disordered" evidence="3">
    <location>
        <begin position="628"/>
        <end position="663"/>
    </location>
</feature>
<sequence>MAVMTSQLSEAVALEQKTLPVPSSDKMALDLDINGTSTRDDTIHDSTSDPALSKPSPPLSNDVATEYPEVNGAGNIDAFASNQTILTNLSEPPLESLPSPTSILNSSQLPDTNTTTEPDLPASLNGEQPESSTLLVSTEDAIESAIEDVAPTSTIPPVVEAPESDLRDSTPAPAPEAALEPKVEENALATQTSELAGDSSNINSDLPLDPSPTASPEATSDQQLPQESTPTVDPLAQDEPGPSQAIDTPVESKDTDMAIMADAPQSPPPTKIAREREDDDEVEPSAKRTKTEDTDVDDMNMDDAPTLNGDASHDLTPYERKEVIKIIKLVARTKDGKNFRMPVSKLWPNFAAAYAEKISDEIDLETMEHRVLDKVYSTMGDVRDAVQLLHNNANTFNGPDHAITIAARAVRDSLLDKIAKVTPEPAPPVKKEKKPAPKRSTPIPDAAPRAAARKPSRGSHGAVAPAPQVAQTFALDPASNTPLIRRESTKLDGRPKREIHPPKSKDLPYMRPKSKKHANELKFCEDILTELNKAKYGDFAGAFKQPVDPVALNIPSYFTIIKKPMDLGTMSKKLKEGEYASAADFEKDMRQIFWNCFKFNPAGNVVNMWGKRLEELFNAQWARKDQYLADRSPPAASPVSAGESEDEEEEEEEPVVEGDTLSNYKERLLAEQQKLITLMGAKHPDQGMIQMQKDMVDIIKKHITEEETAAKNKSKKPKASKPAKKAAPAKKATAATKKSGGNRQSQKYMGTLEKETISAGLGALPDEVSNEVLADIKKERPGIDAGEDGTLELDIDVISIPLLWKIHGLIMKYAPEVQEEIKKSMAQDTPKPQPKAAPKKKNKPMSKFEQERNIHELQQTLQNYGQATSSEEPVMPTVEQHDESSGDEDSDSEEE</sequence>
<dbReference type="InterPro" id="IPR038336">
    <property type="entry name" value="NET_sf"/>
</dbReference>
<keyword evidence="1 2" id="KW-0103">Bromodomain</keyword>
<evidence type="ECO:0000256" key="1">
    <source>
        <dbReference type="ARBA" id="ARBA00023117"/>
    </source>
</evidence>
<proteinExistence type="predicted"/>
<evidence type="ECO:0000259" key="4">
    <source>
        <dbReference type="PROSITE" id="PS50014"/>
    </source>
</evidence>
<dbReference type="GO" id="GO:0000785">
    <property type="term" value="C:chromatin"/>
    <property type="evidence" value="ECO:0007669"/>
    <property type="project" value="TreeGrafter"/>
</dbReference>
<feature type="compositionally biased region" description="Polar residues" evidence="3">
    <location>
        <begin position="212"/>
        <end position="231"/>
    </location>
</feature>
<dbReference type="SMART" id="SM00297">
    <property type="entry name" value="BROMO"/>
    <property type="match status" value="2"/>
</dbReference>
<dbReference type="EMBL" id="FJOG01000003">
    <property type="protein sequence ID" value="CZR53179.1"/>
    <property type="molecule type" value="Genomic_DNA"/>
</dbReference>
<reference evidence="5 6" key="1">
    <citation type="submission" date="2016-03" db="EMBL/GenBank/DDBJ databases">
        <authorList>
            <person name="Ploux O."/>
        </authorList>
    </citation>
    <scope>NUCLEOTIDE SEQUENCE [LARGE SCALE GENOMIC DNA]</scope>
    <source>
        <strain evidence="5 6">UAMH 11012</strain>
    </source>
</reference>
<evidence type="ECO:0000313" key="6">
    <source>
        <dbReference type="Proteomes" id="UP000184330"/>
    </source>
</evidence>
<feature type="region of interest" description="Disordered" evidence="3">
    <location>
        <begin position="707"/>
        <end position="748"/>
    </location>
</feature>
<keyword evidence="6" id="KW-1185">Reference proteome</keyword>
<feature type="compositionally biased region" description="Basic and acidic residues" evidence="3">
    <location>
        <begin position="38"/>
        <end position="47"/>
    </location>
</feature>
<feature type="domain" description="Bromo" evidence="4">
    <location>
        <begin position="331"/>
        <end position="404"/>
    </location>
</feature>